<keyword evidence="3" id="KW-1185">Reference proteome</keyword>
<gene>
    <name evidence="2" type="ORF">MARA_03380</name>
</gene>
<dbReference type="KEGG" id="marz:MARA_03380"/>
<feature type="compositionally biased region" description="Polar residues" evidence="1">
    <location>
        <begin position="88"/>
        <end position="102"/>
    </location>
</feature>
<protein>
    <submittedName>
        <fullName evidence="2">Uncharacterized protein</fullName>
    </submittedName>
</protein>
<evidence type="ECO:0000313" key="2">
    <source>
        <dbReference type="EMBL" id="BBY46908.1"/>
    </source>
</evidence>
<name>A0A7I7RQR6_9MYCO</name>
<feature type="compositionally biased region" description="Basic and acidic residues" evidence="1">
    <location>
        <begin position="60"/>
        <end position="70"/>
    </location>
</feature>
<organism evidence="2 3">
    <name type="scientific">Mycolicibacterium arabiense</name>
    <dbReference type="NCBI Taxonomy" id="1286181"/>
    <lineage>
        <taxon>Bacteria</taxon>
        <taxon>Bacillati</taxon>
        <taxon>Actinomycetota</taxon>
        <taxon>Actinomycetes</taxon>
        <taxon>Mycobacteriales</taxon>
        <taxon>Mycobacteriaceae</taxon>
        <taxon>Mycolicibacterium</taxon>
    </lineage>
</organism>
<dbReference type="Proteomes" id="UP000467428">
    <property type="component" value="Plasmid pJCM18538"/>
</dbReference>
<evidence type="ECO:0000256" key="1">
    <source>
        <dbReference type="SAM" id="MobiDB-lite"/>
    </source>
</evidence>
<accession>A0A7I7RQR6</accession>
<evidence type="ECO:0000313" key="3">
    <source>
        <dbReference type="Proteomes" id="UP000467428"/>
    </source>
</evidence>
<feature type="compositionally biased region" description="Low complexity" evidence="1">
    <location>
        <begin position="32"/>
        <end position="42"/>
    </location>
</feature>
<dbReference type="AlphaFoldDB" id="A0A7I7RQR6"/>
<feature type="region of interest" description="Disordered" evidence="1">
    <location>
        <begin position="1"/>
        <end position="102"/>
    </location>
</feature>
<dbReference type="EMBL" id="AP022592">
    <property type="protein sequence ID" value="BBY46908.1"/>
    <property type="molecule type" value="Genomic_DNA"/>
</dbReference>
<keyword evidence="2" id="KW-0614">Plasmid</keyword>
<geneLocation type="plasmid" evidence="2">
    <name>pJCM18538</name>
</geneLocation>
<proteinExistence type="predicted"/>
<sequence length="102" mass="10891">MTESRDQRFFDALNNAGDDEDDDPTMVVPKTARPGGEARPAAPTDPPPGLAGDESQDDPASGRHHIDLRTARPVMHGVSRRGRPTGASPGSRQDLTRSQGHP</sequence>
<reference evidence="2 3" key="1">
    <citation type="journal article" date="2019" name="Emerg. Microbes Infect.">
        <title>Comprehensive subspecies identification of 175 nontuberculous mycobacteria species based on 7547 genomic profiles.</title>
        <authorList>
            <person name="Matsumoto Y."/>
            <person name="Kinjo T."/>
            <person name="Motooka D."/>
            <person name="Nabeya D."/>
            <person name="Jung N."/>
            <person name="Uechi K."/>
            <person name="Horii T."/>
            <person name="Iida T."/>
            <person name="Fujita J."/>
            <person name="Nakamura S."/>
        </authorList>
    </citation>
    <scope>NUCLEOTIDE SEQUENCE [LARGE SCALE GENOMIC DNA]</scope>
    <source>
        <strain evidence="2 3">JCM 18538</strain>
        <plasmid evidence="2">pJCM18538</plasmid>
    </source>
</reference>